<sequence>MGVRLEFSQFVAVFSEWFESHARSSSIHGFRKVKHVKGSSYTVTESPFEGKDISSFFEGDKRGKEALEKAYWQFSLGSTSDELVISLARAVKLLCDDGVIFTHKGGELQDLTVVYAPAVSVHRGGKGKGGDEEELSVLHPAGKTSISLVQSYKAIEKFATCKKKMPFLIEQMGLDRWAANVERRQQMCEQERPSLQKSVLSPSVQDGGDIGPHWWVAGFVLSENKMVHFDPSAIQYQQEGVSFVEVPASLRGDLPDPEGTFKRVPLEVFETPPLNWTTSSSKGSTGDRGFALCRDPKFSPPPESVSARYFCFFEAAPPRLLSVEDAAALGGQWGGGLCPGEKAVSEWAEGLRDRALAVAAGNFKGGEGICVTARGLKSRDVNGQVGVTTGVTKGSGESLRVAVRLEGRGDPILLKPRNLGVGGGASSSAGGSGSPYATRESLRLRVGKGVGVGGTMMNGNSSHDRNGHGGSAGEGGGKEEEKGRVNGSNSESSQKKADSEPEFDFGDVVEIFGLQSEKGKAMNGCDGTLEEWDASARRWTVRLFSGDLARLQEKNLELVEVPEEMDQSVRVIVRVLERGERSFVALGTVRNKETMRRLTRLWFRQVAVEGGEGADMPLGLSEAMVRAYWKAADDPCCEALRVLCGRFREQKIVDLSEFAEERDVPAEKLKQLLEGLSFSGWQ</sequence>
<feature type="region of interest" description="Disordered" evidence="1">
    <location>
        <begin position="414"/>
        <end position="501"/>
    </location>
</feature>
<feature type="compositionally biased region" description="Gly residues" evidence="1">
    <location>
        <begin position="420"/>
        <end position="433"/>
    </location>
</feature>
<organism evidence="2">
    <name type="scientific">Chromera velia CCMP2878</name>
    <dbReference type="NCBI Taxonomy" id="1169474"/>
    <lineage>
        <taxon>Eukaryota</taxon>
        <taxon>Sar</taxon>
        <taxon>Alveolata</taxon>
        <taxon>Colpodellida</taxon>
        <taxon>Chromeraceae</taxon>
        <taxon>Chromera</taxon>
    </lineage>
</organism>
<dbReference type="VEuPathDB" id="CryptoDB:Cvel_1220"/>
<dbReference type="EMBL" id="CDMZ01003324">
    <property type="protein sequence ID" value="CEM45956.1"/>
    <property type="molecule type" value="Genomic_DNA"/>
</dbReference>
<name>A0A0G4HNT5_9ALVE</name>
<gene>
    <name evidence="2" type="ORF">Cvel_1220</name>
</gene>
<evidence type="ECO:0000256" key="1">
    <source>
        <dbReference type="SAM" id="MobiDB-lite"/>
    </source>
</evidence>
<evidence type="ECO:0000313" key="2">
    <source>
        <dbReference type="EMBL" id="CEM45956.1"/>
    </source>
</evidence>
<accession>A0A0G4HNT5</accession>
<protein>
    <submittedName>
        <fullName evidence="2">Uncharacterized protein</fullName>
    </submittedName>
</protein>
<reference evidence="2" key="1">
    <citation type="submission" date="2014-11" db="EMBL/GenBank/DDBJ databases">
        <authorList>
            <person name="Otto D Thomas"/>
            <person name="Naeem Raeece"/>
        </authorList>
    </citation>
    <scope>NUCLEOTIDE SEQUENCE</scope>
</reference>
<proteinExistence type="predicted"/>
<dbReference type="AlphaFoldDB" id="A0A0G4HNT5"/>